<accession>A0A1I7UP41</accession>
<dbReference type="GO" id="GO:0005524">
    <property type="term" value="F:ATP binding"/>
    <property type="evidence" value="ECO:0007669"/>
    <property type="project" value="UniProtKB-KW"/>
</dbReference>
<dbReference type="GO" id="GO:0005721">
    <property type="term" value="C:pericentric heterochromatin"/>
    <property type="evidence" value="ECO:0007669"/>
    <property type="project" value="TreeGrafter"/>
</dbReference>
<keyword evidence="6" id="KW-0067">ATP-binding</keyword>
<evidence type="ECO:0000256" key="8">
    <source>
        <dbReference type="ARBA" id="ARBA00023204"/>
    </source>
</evidence>
<proteinExistence type="inferred from homology"/>
<dbReference type="GO" id="GO:0031490">
    <property type="term" value="F:chromatin DNA binding"/>
    <property type="evidence" value="ECO:0007669"/>
    <property type="project" value="TreeGrafter"/>
</dbReference>
<feature type="compositionally biased region" description="Basic and acidic residues" evidence="11">
    <location>
        <begin position="351"/>
        <end position="393"/>
    </location>
</feature>
<reference evidence="13" key="1">
    <citation type="submission" date="2016-11" db="UniProtKB">
        <authorList>
            <consortium name="WormBaseParasite"/>
        </authorList>
    </citation>
    <scope>IDENTIFICATION</scope>
</reference>
<comment type="catalytic activity">
    <reaction evidence="10">
        <text>ATP + H2O = ADP + phosphate + H(+)</text>
        <dbReference type="Rhea" id="RHEA:13065"/>
        <dbReference type="ChEBI" id="CHEBI:15377"/>
        <dbReference type="ChEBI" id="CHEBI:15378"/>
        <dbReference type="ChEBI" id="CHEBI:30616"/>
        <dbReference type="ChEBI" id="CHEBI:43474"/>
        <dbReference type="ChEBI" id="CHEBI:456216"/>
        <dbReference type="EC" id="3.6.4.12"/>
    </reaction>
</comment>
<dbReference type="InterPro" id="IPR052131">
    <property type="entry name" value="ATRX_domain-containing"/>
</dbReference>
<name>A0A1I7UP41_9PELO</name>
<dbReference type="GO" id="GO:0006281">
    <property type="term" value="P:DNA repair"/>
    <property type="evidence" value="ECO:0007669"/>
    <property type="project" value="UniProtKB-KW"/>
</dbReference>
<dbReference type="GO" id="GO:0006338">
    <property type="term" value="P:chromatin remodeling"/>
    <property type="evidence" value="ECO:0007669"/>
    <property type="project" value="TreeGrafter"/>
</dbReference>
<evidence type="ECO:0000313" key="12">
    <source>
        <dbReference type="Proteomes" id="UP000095282"/>
    </source>
</evidence>
<organism evidence="12 13">
    <name type="scientific">Caenorhabditis tropicalis</name>
    <dbReference type="NCBI Taxonomy" id="1561998"/>
    <lineage>
        <taxon>Eukaryota</taxon>
        <taxon>Metazoa</taxon>
        <taxon>Ecdysozoa</taxon>
        <taxon>Nematoda</taxon>
        <taxon>Chromadorea</taxon>
        <taxon>Rhabditida</taxon>
        <taxon>Rhabditina</taxon>
        <taxon>Rhabditomorpha</taxon>
        <taxon>Rhabditoidea</taxon>
        <taxon>Rhabditidae</taxon>
        <taxon>Peloderinae</taxon>
        <taxon>Caenorhabditis</taxon>
    </lineage>
</organism>
<evidence type="ECO:0000256" key="9">
    <source>
        <dbReference type="ARBA" id="ARBA00023242"/>
    </source>
</evidence>
<keyword evidence="4" id="KW-0227">DNA damage</keyword>
<keyword evidence="5" id="KW-0378">Hydrolase</keyword>
<evidence type="ECO:0000256" key="2">
    <source>
        <dbReference type="ARBA" id="ARBA00007025"/>
    </source>
</evidence>
<dbReference type="GO" id="GO:0031297">
    <property type="term" value="P:replication fork processing"/>
    <property type="evidence" value="ECO:0007669"/>
    <property type="project" value="TreeGrafter"/>
</dbReference>
<keyword evidence="9" id="KW-0539">Nucleus</keyword>
<evidence type="ECO:0000256" key="10">
    <source>
        <dbReference type="ARBA" id="ARBA00047995"/>
    </source>
</evidence>
<evidence type="ECO:0000256" key="7">
    <source>
        <dbReference type="ARBA" id="ARBA00023125"/>
    </source>
</evidence>
<dbReference type="STRING" id="1561998.A0A1I7UP41"/>
<dbReference type="PANTHER" id="PTHR46357">
    <property type="entry name" value="TRANSCRIPTIONAL REGULATOR ATRX"/>
    <property type="match status" value="1"/>
</dbReference>
<evidence type="ECO:0000256" key="11">
    <source>
        <dbReference type="SAM" id="MobiDB-lite"/>
    </source>
</evidence>
<evidence type="ECO:0000256" key="6">
    <source>
        <dbReference type="ARBA" id="ARBA00022840"/>
    </source>
</evidence>
<protein>
    <submittedName>
        <fullName evidence="13">VWFA domain-containing protein</fullName>
    </submittedName>
</protein>
<evidence type="ECO:0000256" key="5">
    <source>
        <dbReference type="ARBA" id="ARBA00022801"/>
    </source>
</evidence>
<evidence type="ECO:0000313" key="13">
    <source>
        <dbReference type="WBParaSite" id="Csp11.Scaffold630.g17928.t1"/>
    </source>
</evidence>
<dbReference type="AlphaFoldDB" id="A0A1I7UP41"/>
<dbReference type="GO" id="GO:0016787">
    <property type="term" value="F:hydrolase activity"/>
    <property type="evidence" value="ECO:0007669"/>
    <property type="project" value="UniProtKB-KW"/>
</dbReference>
<comment type="subcellular location">
    <subcellularLocation>
        <location evidence="1">Nucleus</location>
    </subcellularLocation>
</comment>
<dbReference type="eggNOG" id="KOG1075">
    <property type="taxonomic scope" value="Eukaryota"/>
</dbReference>
<keyword evidence="3" id="KW-0547">Nucleotide-binding</keyword>
<keyword evidence="12" id="KW-1185">Reference proteome</keyword>
<evidence type="ECO:0000256" key="4">
    <source>
        <dbReference type="ARBA" id="ARBA00022763"/>
    </source>
</evidence>
<sequence>MDDLKSNLKATIDSNARNSTELRHWQFVRSFLDGMYLKATTNELNDPLKTMKLEDSTETDDIAEEVKKRLEEVYSSSEENFDNSTSLVSDDILFSEEEILNEFEKLKTNDEVGVILDIAKEYAKETTSYFNNLLTTGSIPEEWKTILFKLPNQAVTIKTIEEYKFKAYPTLFATVYTNILARELDIKSDNIMMTINLLIEVFQKKKQPLYFLIIEFPEAFERVKLSTVREAFDHRGIADRLCSLFYDLLEDAKLEIVVGDERITVSKRRGLHFEDVANKALMALVMRMILKEELNDDDDDEDEGDEDEGDEDEGDEDEGDEDEGEDDENQSEDGEDEDEDAESEEGENEDKDEKDHGEEERDEKQDEKEKEKEDLKNEALPDMLKRLNVKNDESVSSQSTQQEDTSKAHSKIIEDSFKKAFYFDNKIVVVDTDSKTLISRSCALLDVAKKHELENHEIHVFTNDSTRVGETFTFGEVKTQSTNNFRCSYFSKGENPISDLLSDAAQKRREADKMAKYAKMPKFQSKSENDKEEFFHYQLLPSLLYNCQAWKSTDEEMEALTEVVKNFRNGSGLSLSFDVHEEIQEKKEKWLRDHKKVVKKLLEELNCLEM</sequence>
<feature type="compositionally biased region" description="Acidic residues" evidence="11">
    <location>
        <begin position="294"/>
        <end position="350"/>
    </location>
</feature>
<dbReference type="WBParaSite" id="Csp11.Scaffold630.g17928.t1">
    <property type="protein sequence ID" value="Csp11.Scaffold630.g17928.t1"/>
    <property type="gene ID" value="Csp11.Scaffold630.g17928"/>
</dbReference>
<dbReference type="GO" id="GO:0003678">
    <property type="term" value="F:DNA helicase activity"/>
    <property type="evidence" value="ECO:0007669"/>
    <property type="project" value="UniProtKB-EC"/>
</dbReference>
<dbReference type="PANTHER" id="PTHR46357:SF1">
    <property type="entry name" value="TRANSCRIPTIONAL REGULATOR ATRX"/>
    <property type="match status" value="1"/>
</dbReference>
<keyword evidence="7" id="KW-0238">DNA-binding</keyword>
<evidence type="ECO:0000256" key="1">
    <source>
        <dbReference type="ARBA" id="ARBA00004123"/>
    </source>
</evidence>
<feature type="region of interest" description="Disordered" evidence="11">
    <location>
        <begin position="293"/>
        <end position="409"/>
    </location>
</feature>
<keyword evidence="8" id="KW-0234">DNA repair</keyword>
<evidence type="ECO:0000256" key="3">
    <source>
        <dbReference type="ARBA" id="ARBA00022741"/>
    </source>
</evidence>
<comment type="similarity">
    <text evidence="2">Belongs to the SNF2/RAD54 helicase family.</text>
</comment>
<dbReference type="Proteomes" id="UP000095282">
    <property type="component" value="Unplaced"/>
</dbReference>
<feature type="compositionally biased region" description="Polar residues" evidence="11">
    <location>
        <begin position="394"/>
        <end position="403"/>
    </location>
</feature>
<dbReference type="GO" id="GO:0005634">
    <property type="term" value="C:nucleus"/>
    <property type="evidence" value="ECO:0007669"/>
    <property type="project" value="UniProtKB-SubCell"/>
</dbReference>